<feature type="chain" id="PRO_5040445048" description="Secreted protein" evidence="2">
    <location>
        <begin position="50"/>
        <end position="163"/>
    </location>
</feature>
<keyword evidence="4" id="KW-1185">Reference proteome</keyword>
<comment type="caution">
    <text evidence="3">The sequence shown here is derived from an EMBL/GenBank/DDBJ whole genome shotgun (WGS) entry which is preliminary data.</text>
</comment>
<feature type="compositionally biased region" description="Basic and acidic residues" evidence="1">
    <location>
        <begin position="53"/>
        <end position="68"/>
    </location>
</feature>
<evidence type="ECO:0000256" key="1">
    <source>
        <dbReference type="SAM" id="MobiDB-lite"/>
    </source>
</evidence>
<dbReference type="GeneID" id="63832052"/>
<organism evidence="3 4">
    <name type="scientific">Cryphonectria parasitica (strain ATCC 38755 / EP155)</name>
    <dbReference type="NCBI Taxonomy" id="660469"/>
    <lineage>
        <taxon>Eukaryota</taxon>
        <taxon>Fungi</taxon>
        <taxon>Dikarya</taxon>
        <taxon>Ascomycota</taxon>
        <taxon>Pezizomycotina</taxon>
        <taxon>Sordariomycetes</taxon>
        <taxon>Sordariomycetidae</taxon>
        <taxon>Diaporthales</taxon>
        <taxon>Cryphonectriaceae</taxon>
        <taxon>Cryphonectria-Endothia species complex</taxon>
        <taxon>Cryphonectria</taxon>
    </lineage>
</organism>
<dbReference type="RefSeq" id="XP_040781212.1">
    <property type="nucleotide sequence ID" value="XM_040914923.1"/>
</dbReference>
<proteinExistence type="predicted"/>
<feature type="region of interest" description="Disordered" evidence="1">
    <location>
        <begin position="138"/>
        <end position="163"/>
    </location>
</feature>
<evidence type="ECO:0000313" key="3">
    <source>
        <dbReference type="EMBL" id="KAF3770251.1"/>
    </source>
</evidence>
<feature type="region of interest" description="Disordered" evidence="1">
    <location>
        <begin position="47"/>
        <end position="68"/>
    </location>
</feature>
<gene>
    <name evidence="3" type="ORF">M406DRAFT_100779</name>
</gene>
<protein>
    <recommendedName>
        <fullName evidence="5">Secreted protein</fullName>
    </recommendedName>
</protein>
<feature type="signal peptide" evidence="2">
    <location>
        <begin position="1"/>
        <end position="49"/>
    </location>
</feature>
<keyword evidence="2" id="KW-0732">Signal</keyword>
<dbReference type="EMBL" id="MU032344">
    <property type="protein sequence ID" value="KAF3770251.1"/>
    <property type="molecule type" value="Genomic_DNA"/>
</dbReference>
<dbReference type="Proteomes" id="UP000803844">
    <property type="component" value="Unassembled WGS sequence"/>
</dbReference>
<reference evidence="3" key="1">
    <citation type="journal article" date="2020" name="Phytopathology">
        <title>Genome sequence of the chestnut blight fungus Cryphonectria parasitica EP155: A fundamental resource for an archetypical invasive plant pathogen.</title>
        <authorList>
            <person name="Crouch J.A."/>
            <person name="Dawe A."/>
            <person name="Aerts A."/>
            <person name="Barry K."/>
            <person name="Churchill A.C.L."/>
            <person name="Grimwood J."/>
            <person name="Hillman B."/>
            <person name="Milgroom M.G."/>
            <person name="Pangilinan J."/>
            <person name="Smith M."/>
            <person name="Salamov A."/>
            <person name="Schmutz J."/>
            <person name="Yadav J."/>
            <person name="Grigoriev I.V."/>
            <person name="Nuss D."/>
        </authorList>
    </citation>
    <scope>NUCLEOTIDE SEQUENCE</scope>
    <source>
        <strain evidence="3">EP155</strain>
    </source>
</reference>
<sequence>MLCIFKVQATAINIHSISRHHHHHLIMTLLFPWRTALLLCLWCSRPSSSNNKSDLRTVRPSAESERTHKGLRMCDEEMKEKNNQILEKRQCACSPTPKEERCSPQISLAPASHPRSIVYLSLVCVSLSISRPVRDNHGNDISHTLSTLDHRGPSVFTTARSKE</sequence>
<evidence type="ECO:0000313" key="4">
    <source>
        <dbReference type="Proteomes" id="UP000803844"/>
    </source>
</evidence>
<dbReference type="AlphaFoldDB" id="A0A9P4YBD5"/>
<evidence type="ECO:0008006" key="5">
    <source>
        <dbReference type="Google" id="ProtNLM"/>
    </source>
</evidence>
<name>A0A9P4YBD5_CRYP1</name>
<evidence type="ECO:0000256" key="2">
    <source>
        <dbReference type="SAM" id="SignalP"/>
    </source>
</evidence>
<accession>A0A9P4YBD5</accession>